<accession>A0ABV6CVX7</accession>
<dbReference type="CDD" id="cd00090">
    <property type="entry name" value="HTH_ARSR"/>
    <property type="match status" value="1"/>
</dbReference>
<gene>
    <name evidence="6" type="ORF">ACFFJC_09940</name>
</gene>
<dbReference type="PANTHER" id="PTHR30136">
    <property type="entry name" value="HELIX-TURN-HELIX TRANSCRIPTIONAL REGULATOR, ICLR FAMILY"/>
    <property type="match status" value="1"/>
</dbReference>
<dbReference type="InterPro" id="IPR029016">
    <property type="entry name" value="GAF-like_dom_sf"/>
</dbReference>
<dbReference type="Gene3D" id="1.10.10.10">
    <property type="entry name" value="Winged helix-like DNA-binding domain superfamily/Winged helix DNA-binding domain"/>
    <property type="match status" value="1"/>
</dbReference>
<evidence type="ECO:0000259" key="4">
    <source>
        <dbReference type="PROSITE" id="PS51077"/>
    </source>
</evidence>
<dbReference type="Gene3D" id="3.30.450.40">
    <property type="match status" value="1"/>
</dbReference>
<comment type="caution">
    <text evidence="6">The sequence shown here is derived from an EMBL/GenBank/DDBJ whole genome shotgun (WGS) entry which is preliminary data.</text>
</comment>
<dbReference type="Pfam" id="PF09339">
    <property type="entry name" value="HTH_IclR"/>
    <property type="match status" value="1"/>
</dbReference>
<evidence type="ECO:0000313" key="6">
    <source>
        <dbReference type="EMBL" id="MFC0204592.1"/>
    </source>
</evidence>
<dbReference type="InterPro" id="IPR005471">
    <property type="entry name" value="Tscrpt_reg_IclR_N"/>
</dbReference>
<proteinExistence type="predicted"/>
<organism evidence="6 7">
    <name type="scientific">Novosphingobium soli</name>
    <dbReference type="NCBI Taxonomy" id="574956"/>
    <lineage>
        <taxon>Bacteria</taxon>
        <taxon>Pseudomonadati</taxon>
        <taxon>Pseudomonadota</taxon>
        <taxon>Alphaproteobacteria</taxon>
        <taxon>Sphingomonadales</taxon>
        <taxon>Sphingomonadaceae</taxon>
        <taxon>Novosphingobium</taxon>
    </lineage>
</organism>
<keyword evidence="1" id="KW-0805">Transcription regulation</keyword>
<evidence type="ECO:0000256" key="2">
    <source>
        <dbReference type="ARBA" id="ARBA00023125"/>
    </source>
</evidence>
<dbReference type="SUPFAM" id="SSF55781">
    <property type="entry name" value="GAF domain-like"/>
    <property type="match status" value="1"/>
</dbReference>
<protein>
    <submittedName>
        <fullName evidence="6">Helix-turn-helix domain-containing protein</fullName>
    </submittedName>
</protein>
<dbReference type="PANTHER" id="PTHR30136:SF23">
    <property type="entry name" value="DNA-BINDING TRANSCRIPTIONAL ACTIVATOR MHPR"/>
    <property type="match status" value="1"/>
</dbReference>
<keyword evidence="3" id="KW-0804">Transcription</keyword>
<dbReference type="PROSITE" id="PS51077">
    <property type="entry name" value="HTH_ICLR"/>
    <property type="match status" value="1"/>
</dbReference>
<dbReference type="InterPro" id="IPR036390">
    <property type="entry name" value="WH_DNA-bd_sf"/>
</dbReference>
<reference evidence="6 7" key="1">
    <citation type="submission" date="2024-09" db="EMBL/GenBank/DDBJ databases">
        <authorList>
            <person name="Sun Q."/>
            <person name="Mori K."/>
        </authorList>
    </citation>
    <scope>NUCLEOTIDE SEQUENCE [LARGE SCALE GENOMIC DNA]</scope>
    <source>
        <strain evidence="6 7">CCM 7706</strain>
    </source>
</reference>
<dbReference type="Proteomes" id="UP001589798">
    <property type="component" value="Unassembled WGS sequence"/>
</dbReference>
<dbReference type="PROSITE" id="PS51078">
    <property type="entry name" value="ICLR_ED"/>
    <property type="match status" value="1"/>
</dbReference>
<dbReference type="InterPro" id="IPR036388">
    <property type="entry name" value="WH-like_DNA-bd_sf"/>
</dbReference>
<dbReference type="Pfam" id="PF01614">
    <property type="entry name" value="IclR_C"/>
    <property type="match status" value="1"/>
</dbReference>
<evidence type="ECO:0000313" key="7">
    <source>
        <dbReference type="Proteomes" id="UP001589798"/>
    </source>
</evidence>
<evidence type="ECO:0000259" key="5">
    <source>
        <dbReference type="PROSITE" id="PS51078"/>
    </source>
</evidence>
<evidence type="ECO:0000256" key="1">
    <source>
        <dbReference type="ARBA" id="ARBA00023015"/>
    </source>
</evidence>
<sequence length="255" mass="28286">MANVESVTRGLEILRLLNMRTGQSLTELAEGSGLPRGTAYRMLFTLENSGLVERIQNRYWITQKVRTLSHGFDDDWTCEVARPIMRELGRDVHWPLTLSEQSGSIALVRETTDPESTLVFAETKPGYRMSMLDTASGRVLLAYAPQRRQRTLLDYLRHQPDGISTFGRTCGEEFEAIGGVIRARGYDVLPMPQGKQSALAVPVVDASGHAVAALALRYFNSAMRHSDAVERFLGPLAATAQRISRTLDQRGGALH</sequence>
<dbReference type="SUPFAM" id="SSF46785">
    <property type="entry name" value="Winged helix' DNA-binding domain"/>
    <property type="match status" value="1"/>
</dbReference>
<feature type="domain" description="HTH iclR-type" evidence="4">
    <location>
        <begin position="4"/>
        <end position="63"/>
    </location>
</feature>
<keyword evidence="7" id="KW-1185">Reference proteome</keyword>
<dbReference type="InterPro" id="IPR011991">
    <property type="entry name" value="ArsR-like_HTH"/>
</dbReference>
<dbReference type="RefSeq" id="WP_379487350.1">
    <property type="nucleotide sequence ID" value="NZ_JBHLWK010000012.1"/>
</dbReference>
<dbReference type="EMBL" id="JBHLWK010000012">
    <property type="protein sequence ID" value="MFC0204592.1"/>
    <property type="molecule type" value="Genomic_DNA"/>
</dbReference>
<keyword evidence="2" id="KW-0238">DNA-binding</keyword>
<dbReference type="SMART" id="SM00346">
    <property type="entry name" value="HTH_ICLR"/>
    <property type="match status" value="1"/>
</dbReference>
<evidence type="ECO:0000256" key="3">
    <source>
        <dbReference type="ARBA" id="ARBA00023163"/>
    </source>
</evidence>
<name>A0ABV6CVX7_9SPHN</name>
<feature type="domain" description="IclR-ED" evidence="5">
    <location>
        <begin position="64"/>
        <end position="249"/>
    </location>
</feature>
<dbReference type="InterPro" id="IPR050707">
    <property type="entry name" value="HTH_MetabolicPath_Reg"/>
</dbReference>
<dbReference type="InterPro" id="IPR014757">
    <property type="entry name" value="Tscrpt_reg_IclR_C"/>
</dbReference>